<organism evidence="2 3">
    <name type="scientific">Favolaschia claudopus</name>
    <dbReference type="NCBI Taxonomy" id="2862362"/>
    <lineage>
        <taxon>Eukaryota</taxon>
        <taxon>Fungi</taxon>
        <taxon>Dikarya</taxon>
        <taxon>Basidiomycota</taxon>
        <taxon>Agaricomycotina</taxon>
        <taxon>Agaricomycetes</taxon>
        <taxon>Agaricomycetidae</taxon>
        <taxon>Agaricales</taxon>
        <taxon>Marasmiineae</taxon>
        <taxon>Mycenaceae</taxon>
        <taxon>Favolaschia</taxon>
    </lineage>
</organism>
<feature type="domain" description="RNB" evidence="1">
    <location>
        <begin position="466"/>
        <end position="813"/>
    </location>
</feature>
<name>A0AAW0C2Z0_9AGAR</name>
<dbReference type="InterPro" id="IPR050180">
    <property type="entry name" value="RNR_Ribonuclease"/>
</dbReference>
<dbReference type="GO" id="GO:0006402">
    <property type="term" value="P:mRNA catabolic process"/>
    <property type="evidence" value="ECO:0007669"/>
    <property type="project" value="TreeGrafter"/>
</dbReference>
<evidence type="ECO:0000313" key="3">
    <source>
        <dbReference type="Proteomes" id="UP001362999"/>
    </source>
</evidence>
<protein>
    <submittedName>
        <fullName evidence="2">RNB domain-containing protein</fullName>
    </submittedName>
</protein>
<sequence>MQRSRAVIARLPTTRRCMRPISSSCRRRSRASPTPEEYSVMTEFTEQLVDTAALRHPPEGWIAPTPGPRSDEKRLARKIETVSTKSRAPSTEKTEFEMWSEAQSVGVGDWLDGDDQATESFAPGTFVELRRNEQATHGVVLGEVMKDSRMHVITLVSSGEVWDPLREDVLFAVPALAPPDLARRCSILEIAVDEIQRNARVKVLQRIRQLERAVEAETVSLNRSNVNIYSVVKSRDPDAWAVTTVAEVARLFATKPSLVTIFAAHKYLMDRPEQFVASHGYIFSQAFDVRPSSHIQTMHTVSQWCRDSAGPVQDFAKRAMPVMAASRERYSQSHDETPSQTPADHVWTPEDESIIKFLHHSLQPMRSTQSDPYSIGQSAILRALDPTRRVDDHEVHMTLVDLGFYAPWQDIYSLRRNLNLDQEDPKTSATAKATEALVKRSLSAPPKTGPLGPEDFYPSDPLDHLRHDFGTMPVYVIDDPRAEELDDGISVEAVAGEPDSYWIHVHIADPASTLPPTHILAQRAAKQSETAYFLHRTIPLFPKSLMFSGLRGFSLTSQTEDCVLTFSSKINAEGALVESVIRPGIARNFVKLSYDEVDMVTNGKLLPRTHLFNIPPPTPATPQLPEQYSENLRTLSMLNRRVQQYRIKRGVIEANNESIRIEGFDAPDIDSPTMQPSAFRGFPRMLFTVHNVNVEATSARGMVSECMKLACRTASRWCLERGVDVPRRGATSLQASPGALEKLQAMRDEDGYVDVASIAALAETLPVAAYSTQPIGHWQVGAAEGEGYTRTTSPLRRYSDLLVHYQIHRALLGEKPFYTATYLNEYLRWLKHADQFKKRTETLHKRFWLLTALKRWIENPRTDIPNPLDDLHAIVMRPYRANSLTNTLQSEVRVPALGISAILGGLTPKVMGDWRIGAALPVKIDEIKLGVRPRLQISIR</sequence>
<dbReference type="Pfam" id="PF00773">
    <property type="entry name" value="RNB"/>
    <property type="match status" value="1"/>
</dbReference>
<evidence type="ECO:0000259" key="1">
    <source>
        <dbReference type="SMART" id="SM00955"/>
    </source>
</evidence>
<evidence type="ECO:0000313" key="2">
    <source>
        <dbReference type="EMBL" id="KAK7033385.1"/>
    </source>
</evidence>
<accession>A0AAW0C2Z0</accession>
<dbReference type="AlphaFoldDB" id="A0AAW0C2Z0"/>
<dbReference type="InterPro" id="IPR012340">
    <property type="entry name" value="NA-bd_OB-fold"/>
</dbReference>
<dbReference type="SMART" id="SM00955">
    <property type="entry name" value="RNB"/>
    <property type="match status" value="1"/>
</dbReference>
<dbReference type="PANTHER" id="PTHR23355:SF65">
    <property type="entry name" value="EXORIBONUCLEASE CYT-4, PUTATIVE (AFU_ORTHOLOGUE AFUA_7G01550)-RELATED"/>
    <property type="match status" value="1"/>
</dbReference>
<dbReference type="GO" id="GO:0000932">
    <property type="term" value="C:P-body"/>
    <property type="evidence" value="ECO:0007669"/>
    <property type="project" value="TreeGrafter"/>
</dbReference>
<dbReference type="PANTHER" id="PTHR23355">
    <property type="entry name" value="RIBONUCLEASE"/>
    <property type="match status" value="1"/>
</dbReference>
<dbReference type="GO" id="GO:0000175">
    <property type="term" value="F:3'-5'-RNA exonuclease activity"/>
    <property type="evidence" value="ECO:0007669"/>
    <property type="project" value="TreeGrafter"/>
</dbReference>
<comment type="caution">
    <text evidence="2">The sequence shown here is derived from an EMBL/GenBank/DDBJ whole genome shotgun (WGS) entry which is preliminary data.</text>
</comment>
<gene>
    <name evidence="2" type="ORF">R3P38DRAFT_2619293</name>
</gene>
<dbReference type="EMBL" id="JAWWNJ010000023">
    <property type="protein sequence ID" value="KAK7033385.1"/>
    <property type="molecule type" value="Genomic_DNA"/>
</dbReference>
<dbReference type="Proteomes" id="UP001362999">
    <property type="component" value="Unassembled WGS sequence"/>
</dbReference>
<proteinExistence type="predicted"/>
<dbReference type="SUPFAM" id="SSF50249">
    <property type="entry name" value="Nucleic acid-binding proteins"/>
    <property type="match status" value="1"/>
</dbReference>
<keyword evidence="3" id="KW-1185">Reference proteome</keyword>
<dbReference type="GO" id="GO:0003723">
    <property type="term" value="F:RNA binding"/>
    <property type="evidence" value="ECO:0007669"/>
    <property type="project" value="InterPro"/>
</dbReference>
<dbReference type="InterPro" id="IPR001900">
    <property type="entry name" value="RNase_II/R"/>
</dbReference>
<reference evidence="2 3" key="1">
    <citation type="journal article" date="2024" name="J Genomics">
        <title>Draft genome sequencing and assembly of Favolaschia claudopus CIRM-BRFM 2984 isolated from oak limbs.</title>
        <authorList>
            <person name="Navarro D."/>
            <person name="Drula E."/>
            <person name="Chaduli D."/>
            <person name="Cazenave R."/>
            <person name="Ahrendt S."/>
            <person name="Wang J."/>
            <person name="Lipzen A."/>
            <person name="Daum C."/>
            <person name="Barry K."/>
            <person name="Grigoriev I.V."/>
            <person name="Favel A."/>
            <person name="Rosso M.N."/>
            <person name="Martin F."/>
        </authorList>
    </citation>
    <scope>NUCLEOTIDE SEQUENCE [LARGE SCALE GENOMIC DNA]</scope>
    <source>
        <strain evidence="2 3">CIRM-BRFM 2984</strain>
    </source>
</reference>